<evidence type="ECO:0000313" key="3">
    <source>
        <dbReference type="Proteomes" id="UP000835052"/>
    </source>
</evidence>
<proteinExistence type="predicted"/>
<feature type="compositionally biased region" description="Pro residues" evidence="1">
    <location>
        <begin position="177"/>
        <end position="192"/>
    </location>
</feature>
<dbReference type="Proteomes" id="UP000835052">
    <property type="component" value="Unassembled WGS sequence"/>
</dbReference>
<dbReference type="AlphaFoldDB" id="A0A8S1HL47"/>
<dbReference type="PANTHER" id="PTHR31606">
    <property type="entry name" value="WW DOMAIN BINDING PROTEIN 2, ISOFORM E"/>
    <property type="match status" value="1"/>
</dbReference>
<reference evidence="2" key="1">
    <citation type="submission" date="2020-10" db="EMBL/GenBank/DDBJ databases">
        <authorList>
            <person name="Kikuchi T."/>
        </authorList>
    </citation>
    <scope>NUCLEOTIDE SEQUENCE</scope>
    <source>
        <strain evidence="2">NKZ352</strain>
    </source>
</reference>
<dbReference type="GO" id="GO:0005634">
    <property type="term" value="C:nucleus"/>
    <property type="evidence" value="ECO:0007669"/>
    <property type="project" value="TreeGrafter"/>
</dbReference>
<sequence length="219" mass="23595">MSVNTANTPDGLGVLLYNGEVIVIFAQGVVMTLGTSENQSLEGRRTDPGDWVKSFEMPFNCMQAVQLEQPIFGANYLKGIAVAVQGGQMRGEVPWRMTFNKGGCIDFGHALLEAVDRAARLRPASAPPPYAPPAGNFYTAPPAYYQPNNQGAANGYNPSTEAFPDQPNPSRVFISGAPPPYPGIGPERPPQPTEELHIAGQWEPPPAYGESAEGLRRRN</sequence>
<evidence type="ECO:0000256" key="1">
    <source>
        <dbReference type="SAM" id="MobiDB-lite"/>
    </source>
</evidence>
<keyword evidence="3" id="KW-1185">Reference proteome</keyword>
<dbReference type="GO" id="GO:0003713">
    <property type="term" value="F:transcription coactivator activity"/>
    <property type="evidence" value="ECO:0007669"/>
    <property type="project" value="InterPro"/>
</dbReference>
<feature type="compositionally biased region" description="Polar residues" evidence="1">
    <location>
        <begin position="148"/>
        <end position="160"/>
    </location>
</feature>
<name>A0A8S1HL47_9PELO</name>
<dbReference type="GO" id="GO:0031490">
    <property type="term" value="F:chromatin DNA binding"/>
    <property type="evidence" value="ECO:0007669"/>
    <property type="project" value="TreeGrafter"/>
</dbReference>
<dbReference type="CDD" id="cd13214">
    <property type="entry name" value="PH-GRAM_WBP2"/>
    <property type="match status" value="1"/>
</dbReference>
<dbReference type="EMBL" id="CAJGYM010000060">
    <property type="protein sequence ID" value="CAD6195782.1"/>
    <property type="molecule type" value="Genomic_DNA"/>
</dbReference>
<organism evidence="2 3">
    <name type="scientific">Caenorhabditis auriculariae</name>
    <dbReference type="NCBI Taxonomy" id="2777116"/>
    <lineage>
        <taxon>Eukaryota</taxon>
        <taxon>Metazoa</taxon>
        <taxon>Ecdysozoa</taxon>
        <taxon>Nematoda</taxon>
        <taxon>Chromadorea</taxon>
        <taxon>Rhabditida</taxon>
        <taxon>Rhabditina</taxon>
        <taxon>Rhabditomorpha</taxon>
        <taxon>Rhabditoidea</taxon>
        <taxon>Rhabditidae</taxon>
        <taxon>Peloderinae</taxon>
        <taxon>Caenorhabditis</taxon>
    </lineage>
</organism>
<evidence type="ECO:0000313" key="2">
    <source>
        <dbReference type="EMBL" id="CAD6195782.1"/>
    </source>
</evidence>
<dbReference type="SUPFAM" id="SSF50729">
    <property type="entry name" value="PH domain-like"/>
    <property type="match status" value="1"/>
</dbReference>
<dbReference type="InterPro" id="IPR044852">
    <property type="entry name" value="WBP2-like"/>
</dbReference>
<protein>
    <recommendedName>
        <fullName evidence="4">GRAM domain-containing protein</fullName>
    </recommendedName>
</protein>
<feature type="region of interest" description="Disordered" evidence="1">
    <location>
        <begin position="148"/>
        <end position="219"/>
    </location>
</feature>
<comment type="caution">
    <text evidence="2">The sequence shown here is derived from an EMBL/GenBank/DDBJ whole genome shotgun (WGS) entry which is preliminary data.</text>
</comment>
<gene>
    <name evidence="2" type="ORF">CAUJ_LOCUS11701</name>
</gene>
<dbReference type="PANTHER" id="PTHR31606:SF13">
    <property type="entry name" value="GRAM DOMAIN-CONTAINING PROTEIN"/>
    <property type="match status" value="1"/>
</dbReference>
<evidence type="ECO:0008006" key="4">
    <source>
        <dbReference type="Google" id="ProtNLM"/>
    </source>
</evidence>
<dbReference type="OrthoDB" id="1259151at2759"/>
<accession>A0A8S1HL47</accession>